<keyword evidence="3" id="KW-0479">Metal-binding</keyword>
<dbReference type="PANTHER" id="PTHR46109:SF1">
    <property type="entry name" value="PROTEIN LIN-28 HOMOLOG"/>
    <property type="match status" value="1"/>
</dbReference>
<dbReference type="InterPro" id="IPR036875">
    <property type="entry name" value="Znf_CCHC_sf"/>
</dbReference>
<evidence type="ECO:0000313" key="6">
    <source>
        <dbReference type="EMBL" id="PIK43986.1"/>
    </source>
</evidence>
<feature type="region of interest" description="Disordered" evidence="4">
    <location>
        <begin position="20"/>
        <end position="52"/>
    </location>
</feature>
<feature type="compositionally biased region" description="Polar residues" evidence="4">
    <location>
        <begin position="93"/>
        <end position="108"/>
    </location>
</feature>
<dbReference type="Pfam" id="PF21890">
    <property type="entry name" value="Lin-28A-like_zf-CCHC_2"/>
    <property type="match status" value="1"/>
</dbReference>
<sequence length="121" mass="13259">MAGFRSLDDAERVEYKFKSSVKGREAEGVTGPCGAHCQGSKRRPKPKHRRRANRCYNCDELGHYAKDCPQPPMPKRCHHCKSEEHLVADCPFKQTQGSGQADTKSSDSGEGASAGPKPDVT</sequence>
<dbReference type="Proteomes" id="UP000230750">
    <property type="component" value="Unassembled WGS sequence"/>
</dbReference>
<keyword evidence="3" id="KW-0862">Zinc</keyword>
<evidence type="ECO:0000256" key="1">
    <source>
        <dbReference type="ARBA" id="ARBA00004496"/>
    </source>
</evidence>
<evidence type="ECO:0000259" key="5">
    <source>
        <dbReference type="PROSITE" id="PS50158"/>
    </source>
</evidence>
<evidence type="ECO:0000256" key="4">
    <source>
        <dbReference type="SAM" id="MobiDB-lite"/>
    </source>
</evidence>
<organism evidence="6 7">
    <name type="scientific">Stichopus japonicus</name>
    <name type="common">Sea cucumber</name>
    <dbReference type="NCBI Taxonomy" id="307972"/>
    <lineage>
        <taxon>Eukaryota</taxon>
        <taxon>Metazoa</taxon>
        <taxon>Echinodermata</taxon>
        <taxon>Eleutherozoa</taxon>
        <taxon>Echinozoa</taxon>
        <taxon>Holothuroidea</taxon>
        <taxon>Aspidochirotacea</taxon>
        <taxon>Aspidochirotida</taxon>
        <taxon>Stichopodidae</taxon>
        <taxon>Apostichopus</taxon>
    </lineage>
</organism>
<feature type="compositionally biased region" description="Basic residues" evidence="4">
    <location>
        <begin position="39"/>
        <end position="52"/>
    </location>
</feature>
<dbReference type="Gene3D" id="2.40.50.140">
    <property type="entry name" value="Nucleic acid-binding proteins"/>
    <property type="match status" value="1"/>
</dbReference>
<comment type="caution">
    <text evidence="6">The sequence shown here is derived from an EMBL/GenBank/DDBJ whole genome shotgun (WGS) entry which is preliminary data.</text>
</comment>
<accession>A0A2G8K7J7</accession>
<keyword evidence="2" id="KW-0963">Cytoplasm</keyword>
<dbReference type="Gene3D" id="4.10.60.10">
    <property type="entry name" value="Zinc finger, CCHC-type"/>
    <property type="match status" value="1"/>
</dbReference>
<dbReference type="SUPFAM" id="SSF57756">
    <property type="entry name" value="Retrovirus zinc finger-like domains"/>
    <property type="match status" value="1"/>
</dbReference>
<feature type="region of interest" description="Disordered" evidence="4">
    <location>
        <begin position="91"/>
        <end position="121"/>
    </location>
</feature>
<comment type="subcellular location">
    <subcellularLocation>
        <location evidence="1">Cytoplasm</location>
    </subcellularLocation>
</comment>
<name>A0A2G8K7J7_STIJA</name>
<evidence type="ECO:0000313" key="7">
    <source>
        <dbReference type="Proteomes" id="UP000230750"/>
    </source>
</evidence>
<keyword evidence="3" id="KW-0863">Zinc-finger</keyword>
<dbReference type="GO" id="GO:0008270">
    <property type="term" value="F:zinc ion binding"/>
    <property type="evidence" value="ECO:0007669"/>
    <property type="project" value="UniProtKB-KW"/>
</dbReference>
<dbReference type="InterPro" id="IPR001878">
    <property type="entry name" value="Znf_CCHC"/>
</dbReference>
<dbReference type="GO" id="GO:0003729">
    <property type="term" value="F:mRNA binding"/>
    <property type="evidence" value="ECO:0007669"/>
    <property type="project" value="TreeGrafter"/>
</dbReference>
<reference evidence="6 7" key="1">
    <citation type="journal article" date="2017" name="PLoS Biol.">
        <title>The sea cucumber genome provides insights into morphological evolution and visceral regeneration.</title>
        <authorList>
            <person name="Zhang X."/>
            <person name="Sun L."/>
            <person name="Yuan J."/>
            <person name="Sun Y."/>
            <person name="Gao Y."/>
            <person name="Zhang L."/>
            <person name="Li S."/>
            <person name="Dai H."/>
            <person name="Hamel J.F."/>
            <person name="Liu C."/>
            <person name="Yu Y."/>
            <person name="Liu S."/>
            <person name="Lin W."/>
            <person name="Guo K."/>
            <person name="Jin S."/>
            <person name="Xu P."/>
            <person name="Storey K.B."/>
            <person name="Huan P."/>
            <person name="Zhang T."/>
            <person name="Zhou Y."/>
            <person name="Zhang J."/>
            <person name="Lin C."/>
            <person name="Li X."/>
            <person name="Xing L."/>
            <person name="Huo D."/>
            <person name="Sun M."/>
            <person name="Wang L."/>
            <person name="Mercier A."/>
            <person name="Li F."/>
            <person name="Yang H."/>
            <person name="Xiang J."/>
        </authorList>
    </citation>
    <scope>NUCLEOTIDE SEQUENCE [LARGE SCALE GENOMIC DNA]</scope>
    <source>
        <strain evidence="6">Shaxun</strain>
        <tissue evidence="6">Muscle</tissue>
    </source>
</reference>
<evidence type="ECO:0000256" key="2">
    <source>
        <dbReference type="ARBA" id="ARBA00022490"/>
    </source>
</evidence>
<dbReference type="Pfam" id="PF00098">
    <property type="entry name" value="zf-CCHC"/>
    <property type="match status" value="1"/>
</dbReference>
<dbReference type="GO" id="GO:0005634">
    <property type="term" value="C:nucleus"/>
    <property type="evidence" value="ECO:0007669"/>
    <property type="project" value="TreeGrafter"/>
</dbReference>
<dbReference type="SMART" id="SM00343">
    <property type="entry name" value="ZnF_C2HC"/>
    <property type="match status" value="2"/>
</dbReference>
<dbReference type="AlphaFoldDB" id="A0A2G8K7J7"/>
<gene>
    <name evidence="6" type="ORF">BSL78_19164</name>
</gene>
<dbReference type="STRING" id="307972.A0A2G8K7J7"/>
<dbReference type="InterPro" id="IPR012340">
    <property type="entry name" value="NA-bd_OB-fold"/>
</dbReference>
<evidence type="ECO:0000256" key="3">
    <source>
        <dbReference type="PROSITE-ProRule" id="PRU00047"/>
    </source>
</evidence>
<dbReference type="OrthoDB" id="422005at2759"/>
<dbReference type="InterPro" id="IPR051373">
    <property type="entry name" value="Lin-28_RNA-binding"/>
</dbReference>
<dbReference type="PANTHER" id="PTHR46109">
    <property type="entry name" value="PROTEIN LIN-28"/>
    <property type="match status" value="1"/>
</dbReference>
<dbReference type="PROSITE" id="PS50158">
    <property type="entry name" value="ZF_CCHC"/>
    <property type="match status" value="1"/>
</dbReference>
<keyword evidence="7" id="KW-1185">Reference proteome</keyword>
<dbReference type="GO" id="GO:0031054">
    <property type="term" value="P:pre-miRNA processing"/>
    <property type="evidence" value="ECO:0007669"/>
    <property type="project" value="TreeGrafter"/>
</dbReference>
<dbReference type="EMBL" id="MRZV01000810">
    <property type="protein sequence ID" value="PIK43986.1"/>
    <property type="molecule type" value="Genomic_DNA"/>
</dbReference>
<feature type="domain" description="CCHC-type" evidence="5">
    <location>
        <begin position="54"/>
        <end position="70"/>
    </location>
</feature>
<dbReference type="InterPro" id="IPR054081">
    <property type="entry name" value="Lin-28A-like_Znf-CCHC_2"/>
</dbReference>
<protein>
    <recommendedName>
        <fullName evidence="5">CCHC-type domain-containing protein</fullName>
    </recommendedName>
</protein>
<dbReference type="GO" id="GO:0005737">
    <property type="term" value="C:cytoplasm"/>
    <property type="evidence" value="ECO:0007669"/>
    <property type="project" value="UniProtKB-SubCell"/>
</dbReference>
<proteinExistence type="predicted"/>